<reference evidence="11" key="1">
    <citation type="submission" date="2018-05" db="EMBL/GenBank/DDBJ databases">
        <authorList>
            <person name="Lanie J.A."/>
            <person name="Ng W.-L."/>
            <person name="Kazmierczak K.M."/>
            <person name="Andrzejewski T.M."/>
            <person name="Davidsen T.M."/>
            <person name="Wayne K.J."/>
            <person name="Tettelin H."/>
            <person name="Glass J.I."/>
            <person name="Rusch D."/>
            <person name="Podicherti R."/>
            <person name="Tsui H.-C.T."/>
            <person name="Winkler M.E."/>
        </authorList>
    </citation>
    <scope>NUCLEOTIDE SEQUENCE</scope>
</reference>
<dbReference type="Gene3D" id="3.90.600.10">
    <property type="entry name" value="Phosphoribosylglycinamide synthetase, C-terminal domain"/>
    <property type="match status" value="1"/>
</dbReference>
<evidence type="ECO:0000313" key="11">
    <source>
        <dbReference type="EMBL" id="SVA21437.1"/>
    </source>
</evidence>
<dbReference type="Pfam" id="PF02843">
    <property type="entry name" value="GARS_C"/>
    <property type="match status" value="1"/>
</dbReference>
<dbReference type="GO" id="GO:0004637">
    <property type="term" value="F:phosphoribosylamine-glycine ligase activity"/>
    <property type="evidence" value="ECO:0007669"/>
    <property type="project" value="UniProtKB-EC"/>
</dbReference>
<evidence type="ECO:0000256" key="1">
    <source>
        <dbReference type="ARBA" id="ARBA00005174"/>
    </source>
</evidence>
<dbReference type="GO" id="GO:0005524">
    <property type="term" value="F:ATP binding"/>
    <property type="evidence" value="ECO:0007669"/>
    <property type="project" value="UniProtKB-KW"/>
</dbReference>
<dbReference type="InterPro" id="IPR016185">
    <property type="entry name" value="PreATP-grasp_dom_sf"/>
</dbReference>
<dbReference type="UniPathway" id="UPA00074">
    <property type="reaction ID" value="UER00125"/>
</dbReference>
<accession>A0A381U2C4</accession>
<dbReference type="InterPro" id="IPR011054">
    <property type="entry name" value="Rudment_hybrid_motif"/>
</dbReference>
<dbReference type="PROSITE" id="PS00184">
    <property type="entry name" value="GARS"/>
    <property type="match status" value="1"/>
</dbReference>
<dbReference type="AlphaFoldDB" id="A0A381U2C4"/>
<dbReference type="SUPFAM" id="SSF56059">
    <property type="entry name" value="Glutathione synthetase ATP-binding domain-like"/>
    <property type="match status" value="1"/>
</dbReference>
<dbReference type="GO" id="GO:0046872">
    <property type="term" value="F:metal ion binding"/>
    <property type="evidence" value="ECO:0007669"/>
    <property type="project" value="InterPro"/>
</dbReference>
<keyword evidence="4" id="KW-0547">Nucleotide-binding</keyword>
<dbReference type="PROSITE" id="PS50975">
    <property type="entry name" value="ATP_GRASP"/>
    <property type="match status" value="1"/>
</dbReference>
<dbReference type="SUPFAM" id="SSF52440">
    <property type="entry name" value="PreATP-grasp domain"/>
    <property type="match status" value="1"/>
</dbReference>
<dbReference type="InterPro" id="IPR011761">
    <property type="entry name" value="ATP-grasp"/>
</dbReference>
<dbReference type="NCBIfam" id="TIGR00877">
    <property type="entry name" value="purD"/>
    <property type="match status" value="1"/>
</dbReference>
<sequence length="425" mass="44578">MDVLVVGGGGREHALVWSLVNSKSVNTIYCTPGNAGIGLQAQCWNIPADNVDMLVTTAVDRDVDLVVVGPEVPLTAGLADRLKSEGVACFGPSRNAAILEGSKAFAKEFMARHGIPTPAFRVFDDLNPALNFVADSPWGYPLVVKADGLAAGKGVVICNDPDEADAAVRAAMLEQVFGNAGKRLVVEAFSRGVEATCMALCDGEKAVPLVVSQDHKAVYDGDKGPNTGGMGAYAPATHVLDEAGTERILKEVLQPTVDGMAAEGRAFQGVLYAGLMLTDQGTQVLEFNCRFGDPETQVVIPLLDEDLALRLNGIANGDGGGGPIQWSGRHAACVVLAAPGYPGKSPLRLPIHGLDKTMDDVLVFHAATAREGDQLVTNGGRVLSITGLGDSLDTALSNAYGAIDKISFEGMHYRSDIGRRGENKQ</sequence>
<dbReference type="Pfam" id="PF02844">
    <property type="entry name" value="GARS_N"/>
    <property type="match status" value="1"/>
</dbReference>
<evidence type="ECO:0000256" key="7">
    <source>
        <dbReference type="ARBA" id="ARBA00038345"/>
    </source>
</evidence>
<dbReference type="FunFam" id="3.90.600.10:FF:000001">
    <property type="entry name" value="Trifunctional purine biosynthetic protein adenosine-3"/>
    <property type="match status" value="1"/>
</dbReference>
<dbReference type="SUPFAM" id="SSF51246">
    <property type="entry name" value="Rudiment single hybrid motif"/>
    <property type="match status" value="1"/>
</dbReference>
<evidence type="ECO:0000256" key="3">
    <source>
        <dbReference type="ARBA" id="ARBA00022598"/>
    </source>
</evidence>
<dbReference type="InterPro" id="IPR037123">
    <property type="entry name" value="PRibGlycinamide_synth_C_sf"/>
</dbReference>
<evidence type="ECO:0000256" key="2">
    <source>
        <dbReference type="ARBA" id="ARBA00013255"/>
    </source>
</evidence>
<dbReference type="InterPro" id="IPR013815">
    <property type="entry name" value="ATP_grasp_subdomain_1"/>
</dbReference>
<dbReference type="EC" id="6.3.4.13" evidence="2"/>
<comment type="similarity">
    <text evidence="7">Belongs to the GARS family.</text>
</comment>
<feature type="domain" description="ATP-grasp" evidence="10">
    <location>
        <begin position="107"/>
        <end position="316"/>
    </location>
</feature>
<dbReference type="Gene3D" id="3.40.50.20">
    <property type="match status" value="1"/>
</dbReference>
<evidence type="ECO:0000256" key="6">
    <source>
        <dbReference type="ARBA" id="ARBA00022840"/>
    </source>
</evidence>
<dbReference type="SMART" id="SM01209">
    <property type="entry name" value="GARS_A"/>
    <property type="match status" value="1"/>
</dbReference>
<dbReference type="InterPro" id="IPR020561">
    <property type="entry name" value="PRibGlycinamid_synth_ATP-grasp"/>
</dbReference>
<protein>
    <recommendedName>
        <fullName evidence="2">phosphoribosylamine--glycine ligase</fullName>
        <ecNumber evidence="2">6.3.4.13</ecNumber>
    </recommendedName>
    <alternativeName>
        <fullName evidence="8">Glycinamide ribonucleotide synthetase</fullName>
    </alternativeName>
    <alternativeName>
        <fullName evidence="9">Phosphoribosylglycinamide synthetase</fullName>
    </alternativeName>
</protein>
<dbReference type="GO" id="GO:0006189">
    <property type="term" value="P:'de novo' IMP biosynthetic process"/>
    <property type="evidence" value="ECO:0007669"/>
    <property type="project" value="UniProtKB-UniPathway"/>
</dbReference>
<dbReference type="InterPro" id="IPR020562">
    <property type="entry name" value="PRibGlycinamide_synth_N"/>
</dbReference>
<dbReference type="InterPro" id="IPR020559">
    <property type="entry name" value="PRibGlycinamide_synth_CS"/>
</dbReference>
<gene>
    <name evidence="11" type="ORF">METZ01_LOCUS74291</name>
</gene>
<dbReference type="PANTHER" id="PTHR43472:SF1">
    <property type="entry name" value="PHOSPHORIBOSYLAMINE--GLYCINE LIGASE, CHLOROPLASTIC"/>
    <property type="match status" value="1"/>
</dbReference>
<dbReference type="SMART" id="SM01210">
    <property type="entry name" value="GARS_C"/>
    <property type="match status" value="1"/>
</dbReference>
<evidence type="ECO:0000256" key="8">
    <source>
        <dbReference type="ARBA" id="ARBA00042242"/>
    </source>
</evidence>
<keyword evidence="3" id="KW-0436">Ligase</keyword>
<dbReference type="InterPro" id="IPR020560">
    <property type="entry name" value="PRibGlycinamide_synth_C-dom"/>
</dbReference>
<dbReference type="Pfam" id="PF01071">
    <property type="entry name" value="GARS_A"/>
    <property type="match status" value="1"/>
</dbReference>
<dbReference type="Gene3D" id="3.30.470.20">
    <property type="entry name" value="ATP-grasp fold, B domain"/>
    <property type="match status" value="1"/>
</dbReference>
<evidence type="ECO:0000256" key="9">
    <source>
        <dbReference type="ARBA" id="ARBA00042864"/>
    </source>
</evidence>
<dbReference type="HAMAP" id="MF_00138">
    <property type="entry name" value="GARS"/>
    <property type="match status" value="1"/>
</dbReference>
<dbReference type="InterPro" id="IPR000115">
    <property type="entry name" value="PRibGlycinamide_synth"/>
</dbReference>
<evidence type="ECO:0000259" key="10">
    <source>
        <dbReference type="PROSITE" id="PS50975"/>
    </source>
</evidence>
<dbReference type="EMBL" id="UINC01005455">
    <property type="protein sequence ID" value="SVA21437.1"/>
    <property type="molecule type" value="Genomic_DNA"/>
</dbReference>
<organism evidence="11">
    <name type="scientific">marine metagenome</name>
    <dbReference type="NCBI Taxonomy" id="408172"/>
    <lineage>
        <taxon>unclassified sequences</taxon>
        <taxon>metagenomes</taxon>
        <taxon>ecological metagenomes</taxon>
    </lineage>
</organism>
<dbReference type="PANTHER" id="PTHR43472">
    <property type="entry name" value="PHOSPHORIBOSYLAMINE--GLYCINE LIGASE"/>
    <property type="match status" value="1"/>
</dbReference>
<keyword evidence="5" id="KW-0658">Purine biosynthesis</keyword>
<keyword evidence="6" id="KW-0067">ATP-binding</keyword>
<name>A0A381U2C4_9ZZZZ</name>
<dbReference type="Gene3D" id="3.30.1490.20">
    <property type="entry name" value="ATP-grasp fold, A domain"/>
    <property type="match status" value="1"/>
</dbReference>
<evidence type="ECO:0000256" key="4">
    <source>
        <dbReference type="ARBA" id="ARBA00022741"/>
    </source>
</evidence>
<comment type="pathway">
    <text evidence="1">Purine metabolism; IMP biosynthesis via de novo pathway; N(1)-(5-phospho-D-ribosyl)glycinamide from 5-phospho-alpha-D-ribose 1-diphosphate: step 2/2.</text>
</comment>
<evidence type="ECO:0000256" key="5">
    <source>
        <dbReference type="ARBA" id="ARBA00022755"/>
    </source>
</evidence>
<dbReference type="GO" id="GO:0009113">
    <property type="term" value="P:purine nucleobase biosynthetic process"/>
    <property type="evidence" value="ECO:0007669"/>
    <property type="project" value="InterPro"/>
</dbReference>
<proteinExistence type="inferred from homology"/>